<protein>
    <submittedName>
        <fullName evidence="2">Uncharacterized membrane-anchored protein</fullName>
    </submittedName>
</protein>
<dbReference type="AlphaFoldDB" id="A0A1N7MV04"/>
<dbReference type="RefSeq" id="WP_054340727.1">
    <property type="nucleotide sequence ID" value="NZ_FTOE01000007.1"/>
</dbReference>
<dbReference type="STRING" id="619304.SAMN05421760_10741"/>
<sequence>MKSHPQRQQIADEVHARPFQQLSSPLKVMHFAVMNAGHDAGDILQSISSLFVACGAQALGEGATFCFQDVGQLSLRWEAHNEFYTLTFYYCGEQQNWQQSMPGLSKDWSDRILGELITGVQILVKPGDDQADRENPNQIPDEIFGNHQVIGSHVMRKAATLWTDFKPQGEFGLDRILLQDNHLHDYQCGRLIQRLCEIDTYRAVALLGLSPARFAMMQVTMLGAELSVVTNHLSNLEAGKESDALSALMNMAAKIEEISAETAHRFSASDAYYAVVQMRISELEETRIEGLQTIQQFIDRRVDPAMRTCRAAAMRLDRISQRVARASNLLRSKIDLSTEGKVHDLLSSMNKRTRRQLTLQAKLETFSIIVVTYYLFDLTDRTIHYLSSGKIEEVATSWLTYSLPAVVLGVWWYVRRVTKEFKSDD</sequence>
<feature type="transmembrane region" description="Helical" evidence="1">
    <location>
        <begin position="396"/>
        <end position="414"/>
    </location>
</feature>
<dbReference type="Pfam" id="PF11902">
    <property type="entry name" value="DUF3422"/>
    <property type="match status" value="1"/>
</dbReference>
<gene>
    <name evidence="2" type="ORF">SAMN05421760_10741</name>
</gene>
<name>A0A1N7MV04_9GAMM</name>
<dbReference type="EMBL" id="FTOE01000007">
    <property type="protein sequence ID" value="SIS89974.1"/>
    <property type="molecule type" value="Genomic_DNA"/>
</dbReference>
<dbReference type="Proteomes" id="UP000185999">
    <property type="component" value="Unassembled WGS sequence"/>
</dbReference>
<evidence type="ECO:0000256" key="1">
    <source>
        <dbReference type="SAM" id="Phobius"/>
    </source>
</evidence>
<reference evidence="3" key="1">
    <citation type="submission" date="2017-01" db="EMBL/GenBank/DDBJ databases">
        <authorList>
            <person name="Varghese N."/>
            <person name="Submissions S."/>
        </authorList>
    </citation>
    <scope>NUCLEOTIDE SEQUENCE [LARGE SCALE GENOMIC DNA]</scope>
    <source>
        <strain evidence="3">DSM 22306</strain>
    </source>
</reference>
<keyword evidence="1" id="KW-0812">Transmembrane</keyword>
<evidence type="ECO:0000313" key="2">
    <source>
        <dbReference type="EMBL" id="SIS89974.1"/>
    </source>
</evidence>
<feature type="transmembrane region" description="Helical" evidence="1">
    <location>
        <begin position="357"/>
        <end position="376"/>
    </location>
</feature>
<proteinExistence type="predicted"/>
<keyword evidence="1" id="KW-1133">Transmembrane helix</keyword>
<keyword evidence="3" id="KW-1185">Reference proteome</keyword>
<evidence type="ECO:0000313" key="3">
    <source>
        <dbReference type="Proteomes" id="UP000185999"/>
    </source>
</evidence>
<organism evidence="2 3">
    <name type="scientific">Neptunomonas antarctica</name>
    <dbReference type="NCBI Taxonomy" id="619304"/>
    <lineage>
        <taxon>Bacteria</taxon>
        <taxon>Pseudomonadati</taxon>
        <taxon>Pseudomonadota</taxon>
        <taxon>Gammaproteobacteria</taxon>
        <taxon>Oceanospirillales</taxon>
        <taxon>Oceanospirillaceae</taxon>
        <taxon>Neptunomonas</taxon>
    </lineage>
</organism>
<accession>A0A1N7MV04</accession>
<dbReference type="InterPro" id="IPR021830">
    <property type="entry name" value="DUF3422"/>
</dbReference>
<keyword evidence="1" id="KW-0472">Membrane</keyword>